<feature type="non-terminal residue" evidence="1">
    <location>
        <position position="115"/>
    </location>
</feature>
<dbReference type="AlphaFoldDB" id="A0A9N9CGA2"/>
<proteinExistence type="predicted"/>
<gene>
    <name evidence="1" type="ORF">DERYTH_LOCUS7708</name>
</gene>
<reference evidence="1" key="1">
    <citation type="submission" date="2021-06" db="EMBL/GenBank/DDBJ databases">
        <authorList>
            <person name="Kallberg Y."/>
            <person name="Tangrot J."/>
            <person name="Rosling A."/>
        </authorList>
    </citation>
    <scope>NUCLEOTIDE SEQUENCE</scope>
    <source>
        <strain evidence="1">MA453B</strain>
    </source>
</reference>
<feature type="non-terminal residue" evidence="1">
    <location>
        <position position="1"/>
    </location>
</feature>
<organism evidence="1 2">
    <name type="scientific">Dentiscutata erythropus</name>
    <dbReference type="NCBI Taxonomy" id="1348616"/>
    <lineage>
        <taxon>Eukaryota</taxon>
        <taxon>Fungi</taxon>
        <taxon>Fungi incertae sedis</taxon>
        <taxon>Mucoromycota</taxon>
        <taxon>Glomeromycotina</taxon>
        <taxon>Glomeromycetes</taxon>
        <taxon>Diversisporales</taxon>
        <taxon>Gigasporaceae</taxon>
        <taxon>Dentiscutata</taxon>
    </lineage>
</organism>
<dbReference type="Proteomes" id="UP000789405">
    <property type="component" value="Unassembled WGS sequence"/>
</dbReference>
<dbReference type="Gene3D" id="3.80.10.10">
    <property type="entry name" value="Ribonuclease Inhibitor"/>
    <property type="match status" value="1"/>
</dbReference>
<accession>A0A9N9CGA2</accession>
<dbReference type="InterPro" id="IPR032675">
    <property type="entry name" value="LRR_dom_sf"/>
</dbReference>
<keyword evidence="2" id="KW-1185">Reference proteome</keyword>
<dbReference type="SUPFAM" id="SSF52047">
    <property type="entry name" value="RNI-like"/>
    <property type="match status" value="1"/>
</dbReference>
<name>A0A9N9CGA2_9GLOM</name>
<sequence>MFNESGITSLDVHHPYDTEEKLEVSLFEGILKNIKRNSTLESLNIISFQMKSQRLKGLTKVLEGSNIKIQSLGIINDHICNEGGKLIEKFLHKDTTITSLNLSGLSFIPSNVSTI</sequence>
<evidence type="ECO:0000313" key="2">
    <source>
        <dbReference type="Proteomes" id="UP000789405"/>
    </source>
</evidence>
<dbReference type="OrthoDB" id="272549at2759"/>
<dbReference type="EMBL" id="CAJVPY010003807">
    <property type="protein sequence ID" value="CAG8602327.1"/>
    <property type="molecule type" value="Genomic_DNA"/>
</dbReference>
<protein>
    <submittedName>
        <fullName evidence="1">24778_t:CDS:1</fullName>
    </submittedName>
</protein>
<evidence type="ECO:0000313" key="1">
    <source>
        <dbReference type="EMBL" id="CAG8602327.1"/>
    </source>
</evidence>
<comment type="caution">
    <text evidence="1">The sequence shown here is derived from an EMBL/GenBank/DDBJ whole genome shotgun (WGS) entry which is preliminary data.</text>
</comment>